<gene>
    <name evidence="1" type="ORF">ESP62_002865</name>
</gene>
<comment type="caution">
    <text evidence="1">The sequence shown here is derived from an EMBL/GenBank/DDBJ whole genome shotgun (WGS) entry which is preliminary data.</text>
</comment>
<dbReference type="Proteomes" id="UP001515100">
    <property type="component" value="Unassembled WGS sequence"/>
</dbReference>
<dbReference type="RefSeq" id="WP_129180363.1">
    <property type="nucleotide sequence ID" value="NZ_JAGIOG010000001.1"/>
</dbReference>
<dbReference type="SUPFAM" id="SSF55144">
    <property type="entry name" value="LigT-like"/>
    <property type="match status" value="1"/>
</dbReference>
<evidence type="ECO:0000313" key="1">
    <source>
        <dbReference type="EMBL" id="KAA1380161.1"/>
    </source>
</evidence>
<dbReference type="Gene3D" id="3.90.1140.10">
    <property type="entry name" value="Cyclic phosphodiesterase"/>
    <property type="match status" value="1"/>
</dbReference>
<organism evidence="1 2">
    <name type="scientific">Aeromicrobium fastidiosum</name>
    <dbReference type="NCBI Taxonomy" id="52699"/>
    <lineage>
        <taxon>Bacteria</taxon>
        <taxon>Bacillati</taxon>
        <taxon>Actinomycetota</taxon>
        <taxon>Actinomycetes</taxon>
        <taxon>Propionibacteriales</taxon>
        <taxon>Nocardioidaceae</taxon>
        <taxon>Aeromicrobium</taxon>
    </lineage>
</organism>
<name>A0A641ASX1_9ACTN</name>
<evidence type="ECO:0000313" key="2">
    <source>
        <dbReference type="Proteomes" id="UP001515100"/>
    </source>
</evidence>
<dbReference type="GO" id="GO:0016874">
    <property type="term" value="F:ligase activity"/>
    <property type="evidence" value="ECO:0007669"/>
    <property type="project" value="UniProtKB-KW"/>
</dbReference>
<proteinExistence type="predicted"/>
<reference evidence="1" key="1">
    <citation type="submission" date="2019-09" db="EMBL/GenBank/DDBJ databases">
        <authorList>
            <person name="Li J."/>
        </authorList>
    </citation>
    <scope>NUCLEOTIDE SEQUENCE [LARGE SCALE GENOMIC DNA]</scope>
    <source>
        <strain evidence="1">NRBC 14897</strain>
    </source>
</reference>
<dbReference type="InterPro" id="IPR009097">
    <property type="entry name" value="Cyclic_Pdiesterase"/>
</dbReference>
<dbReference type="AlphaFoldDB" id="A0A641ASX1"/>
<dbReference type="OrthoDB" id="3397424at2"/>
<sequence length="175" mass="18143">MVQSVELVLDEGLDARVREEWAALRDAGLPSQARHTGASNAPHVTVGVADLVDAEGEAALAGIDYGPDSPLRLGGLLVFGGRTSVLSRAVVPTAGLIATHLAVQAALDGAPGRPDTTRPGAWTPHVTLARRLDPDQLAAALSVLADRPRELVGTIRGARRWDGDARATRAVGTDA</sequence>
<protein>
    <submittedName>
        <fullName evidence="1">2'-5' RNA ligase family protein</fullName>
    </submittedName>
</protein>
<dbReference type="Pfam" id="PF13563">
    <property type="entry name" value="2_5_RNA_ligase2"/>
    <property type="match status" value="1"/>
</dbReference>
<dbReference type="EMBL" id="SDPP02000001">
    <property type="protein sequence ID" value="KAA1380161.1"/>
    <property type="molecule type" value="Genomic_DNA"/>
</dbReference>
<keyword evidence="1" id="KW-0436">Ligase</keyword>
<accession>A0A641ASX1</accession>
<keyword evidence="2" id="KW-1185">Reference proteome</keyword>